<gene>
    <name evidence="2" type="ORF">X907_2474</name>
</gene>
<dbReference type="AlphaFoldDB" id="A0A3T0ECG5"/>
<proteinExistence type="predicted"/>
<dbReference type="InterPro" id="IPR018637">
    <property type="entry name" value="DUF2059"/>
</dbReference>
<evidence type="ECO:0000259" key="1">
    <source>
        <dbReference type="Pfam" id="PF09832"/>
    </source>
</evidence>
<dbReference type="KEGG" id="gak:X907_2474"/>
<keyword evidence="3" id="KW-1185">Reference proteome</keyword>
<reference evidence="2 3" key="1">
    <citation type="submission" date="2016-12" db="EMBL/GenBank/DDBJ databases">
        <title>The genome of dimorphic prosthecate Glycocaulis alkaliphilus 6b-8t, isolated from crude oil dictates its adaptability in petroleum environments.</title>
        <authorList>
            <person name="Wu X.-L."/>
            <person name="Geng S."/>
        </authorList>
    </citation>
    <scope>NUCLEOTIDE SEQUENCE [LARGE SCALE GENOMIC DNA]</scope>
    <source>
        <strain evidence="2 3">6B-8</strain>
    </source>
</reference>
<accession>A0A3T0ECG5</accession>
<evidence type="ECO:0000313" key="3">
    <source>
        <dbReference type="Proteomes" id="UP000286954"/>
    </source>
</evidence>
<protein>
    <recommendedName>
        <fullName evidence="1">DUF2059 domain-containing protein</fullName>
    </recommendedName>
</protein>
<name>A0A3T0ECG5_9PROT</name>
<dbReference type="Proteomes" id="UP000286954">
    <property type="component" value="Chromosome"/>
</dbReference>
<organism evidence="2 3">
    <name type="scientific">Glycocaulis alkaliphilus</name>
    <dbReference type="NCBI Taxonomy" id="1434191"/>
    <lineage>
        <taxon>Bacteria</taxon>
        <taxon>Pseudomonadati</taxon>
        <taxon>Pseudomonadota</taxon>
        <taxon>Alphaproteobacteria</taxon>
        <taxon>Maricaulales</taxon>
        <taxon>Maricaulaceae</taxon>
        <taxon>Glycocaulis</taxon>
    </lineage>
</organism>
<dbReference type="OrthoDB" id="5327699at2"/>
<evidence type="ECO:0000313" key="2">
    <source>
        <dbReference type="EMBL" id="AZU04988.1"/>
    </source>
</evidence>
<dbReference type="EMBL" id="CP018911">
    <property type="protein sequence ID" value="AZU04988.1"/>
    <property type="molecule type" value="Genomic_DNA"/>
</dbReference>
<dbReference type="Pfam" id="PF09832">
    <property type="entry name" value="DUF2059"/>
    <property type="match status" value="1"/>
</dbReference>
<sequence length="210" mass="22707">MSGSMIAGKALPMRALLTSLIIVIALPFAGLADDRSERIDAARDFIHASGMWQSILYNMPDVGAAVVESIREMRPELRDDQARDIASLLNARYETEQPAFLDTVSGVLANHLSTADLRELAAYYRSEAGQVQARAIARGSEMTDADMAALILALPPEAQAEVARFGSSQAARNWLTAQPRFIGDIERASESFGENLVSSSVAEIQAILAR</sequence>
<feature type="domain" description="DUF2059" evidence="1">
    <location>
        <begin position="100"/>
        <end position="130"/>
    </location>
</feature>